<keyword evidence="3" id="KW-0472">Membrane</keyword>
<dbReference type="Proteomes" id="UP000828390">
    <property type="component" value="Unassembled WGS sequence"/>
</dbReference>
<reference evidence="4" key="1">
    <citation type="journal article" date="2019" name="bioRxiv">
        <title>The Genome of the Zebra Mussel, Dreissena polymorpha: A Resource for Invasive Species Research.</title>
        <authorList>
            <person name="McCartney M.A."/>
            <person name="Auch B."/>
            <person name="Kono T."/>
            <person name="Mallez S."/>
            <person name="Zhang Y."/>
            <person name="Obille A."/>
            <person name="Becker A."/>
            <person name="Abrahante J.E."/>
            <person name="Garbe J."/>
            <person name="Badalamenti J.P."/>
            <person name="Herman A."/>
            <person name="Mangelson H."/>
            <person name="Liachko I."/>
            <person name="Sullivan S."/>
            <person name="Sone E.D."/>
            <person name="Koren S."/>
            <person name="Silverstein K.A.T."/>
            <person name="Beckman K.B."/>
            <person name="Gohl D.M."/>
        </authorList>
    </citation>
    <scope>NUCLEOTIDE SEQUENCE</scope>
    <source>
        <strain evidence="4">Duluth1</strain>
        <tissue evidence="4">Whole animal</tissue>
    </source>
</reference>
<dbReference type="PRINTS" id="PR00081">
    <property type="entry name" value="GDHRDH"/>
</dbReference>
<feature type="transmembrane region" description="Helical" evidence="3">
    <location>
        <begin position="6"/>
        <end position="29"/>
    </location>
</feature>
<dbReference type="Gene3D" id="3.40.50.720">
    <property type="entry name" value="NAD(P)-binding Rossmann-like Domain"/>
    <property type="match status" value="1"/>
</dbReference>
<dbReference type="EMBL" id="JAIWYP010000008">
    <property type="protein sequence ID" value="KAH3786376.1"/>
    <property type="molecule type" value="Genomic_DNA"/>
</dbReference>
<dbReference type="GO" id="GO:0016491">
    <property type="term" value="F:oxidoreductase activity"/>
    <property type="evidence" value="ECO:0007669"/>
    <property type="project" value="UniProtKB-KW"/>
</dbReference>
<dbReference type="Pfam" id="PF00106">
    <property type="entry name" value="adh_short"/>
    <property type="match status" value="1"/>
</dbReference>
<evidence type="ECO:0000256" key="3">
    <source>
        <dbReference type="SAM" id="Phobius"/>
    </source>
</evidence>
<sequence>MLRMDLLWQILLAVLVVMVTCLVVVKVYVESIKGHCTSTRDLTGKVALITGANTGIGFYTALDLAKRNARVILACRDEHKAAATVQKIQEATGNMNVEAHRLDLSLMSSVREFAKSFKGEEQLDILINNAGVAGIPYMKTVEGFDTCFATNHLGHFLLTNLLLDLLKKSQPSRIVTVSSMAHAWTKEFDVENLNGEKQPWSPSPGSISQSYFRSKLANVLFTRELAKRLEGTGVTSNCLHPGTVKSDIWRSVPPLHWLLLGVPYMFFKTGEEGAQTSIHCAVSEELEGVTGRYYVDCREAESSLLSKDLGLARQLWEYSERVTGLK</sequence>
<protein>
    <submittedName>
        <fullName evidence="4">Uncharacterized protein</fullName>
    </submittedName>
</protein>
<dbReference type="AlphaFoldDB" id="A0A9D4EV63"/>
<name>A0A9D4EV63_DREPO</name>
<dbReference type="OrthoDB" id="191139at2759"/>
<keyword evidence="3" id="KW-0812">Transmembrane</keyword>
<reference evidence="4" key="2">
    <citation type="submission" date="2020-11" db="EMBL/GenBank/DDBJ databases">
        <authorList>
            <person name="McCartney M.A."/>
            <person name="Auch B."/>
            <person name="Kono T."/>
            <person name="Mallez S."/>
            <person name="Becker A."/>
            <person name="Gohl D.M."/>
            <person name="Silverstein K.A.T."/>
            <person name="Koren S."/>
            <person name="Bechman K.B."/>
            <person name="Herman A."/>
            <person name="Abrahante J.E."/>
            <person name="Garbe J."/>
        </authorList>
    </citation>
    <scope>NUCLEOTIDE SEQUENCE</scope>
    <source>
        <strain evidence="4">Duluth1</strain>
        <tissue evidence="4">Whole animal</tissue>
    </source>
</reference>
<dbReference type="CDD" id="cd05327">
    <property type="entry name" value="retinol-DH_like_SDR_c_like"/>
    <property type="match status" value="1"/>
</dbReference>
<gene>
    <name evidence="4" type="ORF">DPMN_164483</name>
</gene>
<dbReference type="SUPFAM" id="SSF51735">
    <property type="entry name" value="NAD(P)-binding Rossmann-fold domains"/>
    <property type="match status" value="1"/>
</dbReference>
<keyword evidence="5" id="KW-1185">Reference proteome</keyword>
<dbReference type="PANTHER" id="PTHR43157">
    <property type="entry name" value="PHOSPHATIDYLINOSITOL-GLYCAN BIOSYNTHESIS CLASS F PROTEIN-RELATED"/>
    <property type="match status" value="1"/>
</dbReference>
<evidence type="ECO:0000313" key="5">
    <source>
        <dbReference type="Proteomes" id="UP000828390"/>
    </source>
</evidence>
<comment type="similarity">
    <text evidence="2">Belongs to the short-chain dehydrogenases/reductases (SDR) family.</text>
</comment>
<accession>A0A9D4EV63</accession>
<dbReference type="InterPro" id="IPR036291">
    <property type="entry name" value="NAD(P)-bd_dom_sf"/>
</dbReference>
<evidence type="ECO:0000256" key="1">
    <source>
        <dbReference type="ARBA" id="ARBA00023002"/>
    </source>
</evidence>
<comment type="caution">
    <text evidence="4">The sequence shown here is derived from an EMBL/GenBank/DDBJ whole genome shotgun (WGS) entry which is preliminary data.</text>
</comment>
<dbReference type="InterPro" id="IPR002347">
    <property type="entry name" value="SDR_fam"/>
</dbReference>
<proteinExistence type="inferred from homology"/>
<keyword evidence="3" id="KW-1133">Transmembrane helix</keyword>
<dbReference type="PRINTS" id="PR00080">
    <property type="entry name" value="SDRFAMILY"/>
</dbReference>
<evidence type="ECO:0000313" key="4">
    <source>
        <dbReference type="EMBL" id="KAH3786376.1"/>
    </source>
</evidence>
<dbReference type="PANTHER" id="PTHR43157:SF31">
    <property type="entry name" value="PHOSPHATIDYLINOSITOL-GLYCAN BIOSYNTHESIS CLASS F PROTEIN"/>
    <property type="match status" value="1"/>
</dbReference>
<evidence type="ECO:0000256" key="2">
    <source>
        <dbReference type="RuleBase" id="RU000363"/>
    </source>
</evidence>
<keyword evidence="1" id="KW-0560">Oxidoreductase</keyword>
<organism evidence="4 5">
    <name type="scientific">Dreissena polymorpha</name>
    <name type="common">Zebra mussel</name>
    <name type="synonym">Mytilus polymorpha</name>
    <dbReference type="NCBI Taxonomy" id="45954"/>
    <lineage>
        <taxon>Eukaryota</taxon>
        <taxon>Metazoa</taxon>
        <taxon>Spiralia</taxon>
        <taxon>Lophotrochozoa</taxon>
        <taxon>Mollusca</taxon>
        <taxon>Bivalvia</taxon>
        <taxon>Autobranchia</taxon>
        <taxon>Heteroconchia</taxon>
        <taxon>Euheterodonta</taxon>
        <taxon>Imparidentia</taxon>
        <taxon>Neoheterodontei</taxon>
        <taxon>Myida</taxon>
        <taxon>Dreissenoidea</taxon>
        <taxon>Dreissenidae</taxon>
        <taxon>Dreissena</taxon>
    </lineage>
</organism>